<protein>
    <submittedName>
        <fullName evidence="1">Uncharacterized protein</fullName>
    </submittedName>
</protein>
<name>Q2G3X5_NOVAD</name>
<accession>Q2G3X5</accession>
<gene>
    <name evidence="1" type="ordered locus">Saro_3013</name>
</gene>
<dbReference type="KEGG" id="nar:Saro_3013"/>
<dbReference type="AlphaFoldDB" id="Q2G3X5"/>
<evidence type="ECO:0000313" key="2">
    <source>
        <dbReference type="Proteomes" id="UP000009134"/>
    </source>
</evidence>
<sequence>MDGQDETQRFAALIVETALLAGICAVELARTKTMSEESGSAAVQRMRSISQLLDEPDALPVGASVLMHSMAQIVSQCTAGSPLPE</sequence>
<proteinExistence type="predicted"/>
<dbReference type="EMBL" id="CP000248">
    <property type="protein sequence ID" value="ABD27448.1"/>
    <property type="molecule type" value="Genomic_DNA"/>
</dbReference>
<organism evidence="1 2">
    <name type="scientific">Novosphingobium aromaticivorans (strain ATCC 700278 / DSM 12444 / CCUG 56034 / CIP 105152 / NBRC 16084 / F199)</name>
    <dbReference type="NCBI Taxonomy" id="279238"/>
    <lineage>
        <taxon>Bacteria</taxon>
        <taxon>Pseudomonadati</taxon>
        <taxon>Pseudomonadota</taxon>
        <taxon>Alphaproteobacteria</taxon>
        <taxon>Sphingomonadales</taxon>
        <taxon>Sphingomonadaceae</taxon>
        <taxon>Novosphingobium</taxon>
    </lineage>
</organism>
<dbReference type="Proteomes" id="UP000009134">
    <property type="component" value="Chromosome"/>
</dbReference>
<keyword evidence="2" id="KW-1185">Reference proteome</keyword>
<evidence type="ECO:0000313" key="1">
    <source>
        <dbReference type="EMBL" id="ABD27448.1"/>
    </source>
</evidence>
<dbReference type="HOGENOM" id="CLU_2509396_0_0_5"/>
<reference evidence="2" key="1">
    <citation type="submission" date="2006-01" db="EMBL/GenBank/DDBJ databases">
        <title>Complete sequence of Novosphingobium aromaticivorans DSM 12444.</title>
        <authorList>
            <consortium name="US DOE Joint Genome Institute"/>
            <person name="Copeland A."/>
            <person name="Lucas S."/>
            <person name="Lapidus A."/>
            <person name="Barry K."/>
            <person name="Detter J.C."/>
            <person name="Glavina T."/>
            <person name="Hammon N."/>
            <person name="Israni S."/>
            <person name="Pitluck S."/>
            <person name="Chain P."/>
            <person name="Malfatti S."/>
            <person name="Shin M."/>
            <person name="Vergez L."/>
            <person name="Schmutz J."/>
            <person name="Larimer F."/>
            <person name="Land M."/>
            <person name="Kyrpides N."/>
            <person name="Ivanova N."/>
            <person name="Fredrickson J."/>
            <person name="Balkwill D."/>
            <person name="Romine M.F."/>
            <person name="Richardson P."/>
        </authorList>
    </citation>
    <scope>NUCLEOTIDE SEQUENCE [LARGE SCALE GENOMIC DNA]</scope>
    <source>
        <strain evidence="2">ATCC 700278 / DSM 12444 / CCUG 56034 / CIP 105152 / NBRC 16084 / F199</strain>
    </source>
</reference>